<evidence type="ECO:0000313" key="4">
    <source>
        <dbReference type="EMBL" id="QDU43359.1"/>
    </source>
</evidence>
<dbReference type="Proteomes" id="UP000319383">
    <property type="component" value="Chromosome"/>
</dbReference>
<keyword evidence="5" id="KW-1185">Reference proteome</keyword>
<feature type="transmembrane region" description="Helical" evidence="3">
    <location>
        <begin position="24"/>
        <end position="46"/>
    </location>
</feature>
<sequence>MGSADKWIDQFLKRVRIGEFLRRAAEFGAVFLFSFGTIVLVVKLLIPQLWPHVLWIALCAVPTAVAAWWYARRSWCSRDDSVALLDEALGTGGLLMTLTERPDPFWRDRLPKLDLQYRQALPKYRPTRFASYLALPLMFAVAACFVPLREASTAPVLKNTAARNATEQLEELLAELEATTVLEEAEEEKLKEEIQRLVEETEQSPLTSEKWETLDALRERMQTRMTSAEINMSKATEAAEELRRAELSGEKLTLERKLLLEKQLADALSKLSKNGNLANAPQGMQDDLQKLMKNGKLKLAKGGAARQQQLEQLRKFLEQEQDKLKEIRKNCKACQNGQCPNGQCEGGQCQGGMCQGPGQQGSANSNNGRPGSGGVNRGRGDAAMSWGDESDQQGVKFKESVLPQGFREQAKDEIDSIKASAPDVDPAAAAPRSAAHDSAASAGSTTVQRRLSPKHRAAVRKYFDTSKP</sequence>
<feature type="compositionally biased region" description="Low complexity" evidence="2">
    <location>
        <begin position="419"/>
        <end position="442"/>
    </location>
</feature>
<organism evidence="4 5">
    <name type="scientific">Symmachiella dynata</name>
    <dbReference type="NCBI Taxonomy" id="2527995"/>
    <lineage>
        <taxon>Bacteria</taxon>
        <taxon>Pseudomonadati</taxon>
        <taxon>Planctomycetota</taxon>
        <taxon>Planctomycetia</taxon>
        <taxon>Planctomycetales</taxon>
        <taxon>Planctomycetaceae</taxon>
        <taxon>Symmachiella</taxon>
    </lineage>
</organism>
<keyword evidence="3" id="KW-1133">Transmembrane helix</keyword>
<proteinExistence type="predicted"/>
<reference evidence="4 5" key="1">
    <citation type="submission" date="2019-02" db="EMBL/GenBank/DDBJ databases">
        <title>Deep-cultivation of Planctomycetes and their phenomic and genomic characterization uncovers novel biology.</title>
        <authorList>
            <person name="Wiegand S."/>
            <person name="Jogler M."/>
            <person name="Boedeker C."/>
            <person name="Pinto D."/>
            <person name="Vollmers J."/>
            <person name="Rivas-Marin E."/>
            <person name="Kohn T."/>
            <person name="Peeters S.H."/>
            <person name="Heuer A."/>
            <person name="Rast P."/>
            <person name="Oberbeckmann S."/>
            <person name="Bunk B."/>
            <person name="Jeske O."/>
            <person name="Meyerdierks A."/>
            <person name="Storesund J.E."/>
            <person name="Kallscheuer N."/>
            <person name="Luecker S."/>
            <person name="Lage O.M."/>
            <person name="Pohl T."/>
            <person name="Merkel B.J."/>
            <person name="Hornburger P."/>
            <person name="Mueller R.-W."/>
            <person name="Bruemmer F."/>
            <person name="Labrenz M."/>
            <person name="Spormann A.M."/>
            <person name="Op den Camp H."/>
            <person name="Overmann J."/>
            <person name="Amann R."/>
            <person name="Jetten M.S.M."/>
            <person name="Mascher T."/>
            <person name="Medema M.H."/>
            <person name="Devos D.P."/>
            <person name="Kaster A.-K."/>
            <person name="Ovreas L."/>
            <person name="Rohde M."/>
            <person name="Galperin M.Y."/>
            <person name="Jogler C."/>
        </authorList>
    </citation>
    <scope>NUCLEOTIDE SEQUENCE [LARGE SCALE GENOMIC DNA]</scope>
    <source>
        <strain evidence="4 5">Mal52</strain>
    </source>
</reference>
<name>A0A517ZLJ6_9PLAN</name>
<evidence type="ECO:0000313" key="5">
    <source>
        <dbReference type="Proteomes" id="UP000319383"/>
    </source>
</evidence>
<evidence type="ECO:0000256" key="1">
    <source>
        <dbReference type="SAM" id="Coils"/>
    </source>
</evidence>
<dbReference type="EMBL" id="CP036276">
    <property type="protein sequence ID" value="QDU43359.1"/>
    <property type="molecule type" value="Genomic_DNA"/>
</dbReference>
<dbReference type="KEGG" id="sdyn:Mal52_18310"/>
<evidence type="ECO:0000256" key="2">
    <source>
        <dbReference type="SAM" id="MobiDB-lite"/>
    </source>
</evidence>
<dbReference type="AlphaFoldDB" id="A0A517ZLJ6"/>
<evidence type="ECO:0000256" key="3">
    <source>
        <dbReference type="SAM" id="Phobius"/>
    </source>
</evidence>
<feature type="coiled-coil region" evidence="1">
    <location>
        <begin position="307"/>
        <end position="337"/>
    </location>
</feature>
<feature type="transmembrane region" description="Helical" evidence="3">
    <location>
        <begin position="52"/>
        <end position="71"/>
    </location>
</feature>
<dbReference type="RefSeq" id="WP_145375474.1">
    <property type="nucleotide sequence ID" value="NZ_CP036276.1"/>
</dbReference>
<keyword evidence="1" id="KW-0175">Coiled coil</keyword>
<gene>
    <name evidence="4" type="ORF">Mal52_18310</name>
</gene>
<keyword evidence="3" id="KW-0812">Transmembrane</keyword>
<feature type="region of interest" description="Disordered" evidence="2">
    <location>
        <begin position="354"/>
        <end position="468"/>
    </location>
</feature>
<accession>A0A517ZLJ6</accession>
<feature type="transmembrane region" description="Helical" evidence="3">
    <location>
        <begin position="129"/>
        <end position="148"/>
    </location>
</feature>
<protein>
    <submittedName>
        <fullName evidence="4">Uncharacterized protein</fullName>
    </submittedName>
</protein>
<feature type="coiled-coil region" evidence="1">
    <location>
        <begin position="159"/>
        <end position="245"/>
    </location>
</feature>
<keyword evidence="3" id="KW-0472">Membrane</keyword>